<dbReference type="SUPFAM" id="SSF51556">
    <property type="entry name" value="Metallo-dependent hydrolases"/>
    <property type="match status" value="1"/>
</dbReference>
<dbReference type="InterPro" id="IPR011059">
    <property type="entry name" value="Metal-dep_hydrolase_composite"/>
</dbReference>
<dbReference type="EMBL" id="JBEPCV010000009">
    <property type="protein sequence ID" value="MER6904562.1"/>
    <property type="molecule type" value="Genomic_DNA"/>
</dbReference>
<dbReference type="Gene3D" id="3.10.310.70">
    <property type="match status" value="1"/>
</dbReference>
<dbReference type="PANTHER" id="PTHR22642:SF2">
    <property type="entry name" value="PROTEIN LONG AFTER FAR-RED 3"/>
    <property type="match status" value="1"/>
</dbReference>
<dbReference type="SUPFAM" id="SSF51338">
    <property type="entry name" value="Composite domain of metallo-dependent hydrolases"/>
    <property type="match status" value="1"/>
</dbReference>
<dbReference type="Pfam" id="PF07969">
    <property type="entry name" value="Amidohydro_3"/>
    <property type="match status" value="1"/>
</dbReference>
<dbReference type="Gene3D" id="2.30.40.10">
    <property type="entry name" value="Urease, subunit C, domain 1"/>
    <property type="match status" value="1"/>
</dbReference>
<evidence type="ECO:0000313" key="3">
    <source>
        <dbReference type="Proteomes" id="UP001490330"/>
    </source>
</evidence>
<comment type="caution">
    <text evidence="2">The sequence shown here is derived from an EMBL/GenBank/DDBJ whole genome shotgun (WGS) entry which is preliminary data.</text>
</comment>
<reference evidence="2 3" key="1">
    <citation type="submission" date="2024-06" db="EMBL/GenBank/DDBJ databases">
        <title>The Natural Products Discovery Center: Release of the First 8490 Sequenced Strains for Exploring Actinobacteria Biosynthetic Diversity.</title>
        <authorList>
            <person name="Kalkreuter E."/>
            <person name="Kautsar S.A."/>
            <person name="Yang D."/>
            <person name="Bader C.D."/>
            <person name="Teijaro C.N."/>
            <person name="Fluegel L."/>
            <person name="Davis C.M."/>
            <person name="Simpson J.R."/>
            <person name="Lauterbach L."/>
            <person name="Steele A.D."/>
            <person name="Gui C."/>
            <person name="Meng S."/>
            <person name="Li G."/>
            <person name="Viehrig K."/>
            <person name="Ye F."/>
            <person name="Su P."/>
            <person name="Kiefer A.F."/>
            <person name="Nichols A."/>
            <person name="Cepeda A.J."/>
            <person name="Yan W."/>
            <person name="Fan B."/>
            <person name="Jiang Y."/>
            <person name="Adhikari A."/>
            <person name="Zheng C.-J."/>
            <person name="Schuster L."/>
            <person name="Cowan T.M."/>
            <person name="Smanski M.J."/>
            <person name="Chevrette M.G."/>
            <person name="De Carvalho L.P.S."/>
            <person name="Shen B."/>
        </authorList>
    </citation>
    <scope>NUCLEOTIDE SEQUENCE [LARGE SCALE GENOMIC DNA]</scope>
    <source>
        <strain evidence="2 3">NPDC000632</strain>
    </source>
</reference>
<dbReference type="InterPro" id="IPR013108">
    <property type="entry name" value="Amidohydro_3"/>
</dbReference>
<dbReference type="GO" id="GO:0016787">
    <property type="term" value="F:hydrolase activity"/>
    <property type="evidence" value="ECO:0007669"/>
    <property type="project" value="UniProtKB-KW"/>
</dbReference>
<name>A0ABV1VDK4_9ACTN</name>
<protein>
    <submittedName>
        <fullName evidence="2">Amidohydrolase</fullName>
        <ecNumber evidence="2">3.5.-.-</ecNumber>
    </submittedName>
</protein>
<dbReference type="Gene3D" id="3.20.20.140">
    <property type="entry name" value="Metal-dependent hydrolases"/>
    <property type="match status" value="1"/>
</dbReference>
<organism evidence="2 3">
    <name type="scientific">Streptomyces flaveolus</name>
    <dbReference type="NCBI Taxonomy" id="67297"/>
    <lineage>
        <taxon>Bacteria</taxon>
        <taxon>Bacillati</taxon>
        <taxon>Actinomycetota</taxon>
        <taxon>Actinomycetes</taxon>
        <taxon>Kitasatosporales</taxon>
        <taxon>Streptomycetaceae</taxon>
        <taxon>Streptomyces</taxon>
    </lineage>
</organism>
<dbReference type="RefSeq" id="WP_350716271.1">
    <property type="nucleotide sequence ID" value="NZ_JBEPCO010000004.1"/>
</dbReference>
<gene>
    <name evidence="2" type="ORF">ABT322_12440</name>
</gene>
<accession>A0ABV1VDK4</accession>
<evidence type="ECO:0000313" key="2">
    <source>
        <dbReference type="EMBL" id="MER6904562.1"/>
    </source>
</evidence>
<dbReference type="PANTHER" id="PTHR22642">
    <property type="entry name" value="IMIDAZOLONEPROPIONASE"/>
    <property type="match status" value="1"/>
</dbReference>
<keyword evidence="2" id="KW-0378">Hydrolase</keyword>
<dbReference type="InterPro" id="IPR032466">
    <property type="entry name" value="Metal_Hydrolase"/>
</dbReference>
<dbReference type="Proteomes" id="UP001490330">
    <property type="component" value="Unassembled WGS sequence"/>
</dbReference>
<dbReference type="CDD" id="cd01300">
    <property type="entry name" value="YtcJ_like"/>
    <property type="match status" value="1"/>
</dbReference>
<feature type="domain" description="Amidohydrolase 3" evidence="1">
    <location>
        <begin position="59"/>
        <end position="542"/>
    </location>
</feature>
<evidence type="ECO:0000259" key="1">
    <source>
        <dbReference type="Pfam" id="PF07969"/>
    </source>
</evidence>
<keyword evidence="3" id="KW-1185">Reference proteome</keyword>
<dbReference type="InterPro" id="IPR033932">
    <property type="entry name" value="YtcJ-like"/>
</dbReference>
<dbReference type="EC" id="3.5.-.-" evidence="2"/>
<sequence length="544" mass="58253">MSHPATSPTTVADTILTGARVRTLHPDRPSAQAVAVRDGHIVAVGDDADVRDWRGTDTQVIDLAGATLTPGLVDGHSHPYLGVLTATGLDLSACRDLDTLRAALASAARAAGPGDWVLAHGLDHNAFGGRPVHHDLIDPALGGVPAFIRLYDGHSGLASGPALAAAGIDGPRRFEQRAQVVCDPDGRPTGHLVEFAAMSLMDPVLPRESAAVRRERLLALLRDMAATGLTGAHVMDLQEPDVLGLLADIEENGELPLRLRIAPWCMPGTGKEGLDHLVELQRSHGRRWRVGGVKFFMDGTVEGGTAWLEHPDCHDQGTEAFWPDPAAYTRAVHHLAHAGVRTVTHAIGDAAVRHVLDTVELLDDPRQRALHRIEHIETVPDSQLPRFARLGVAASMQPTHVAYTRADHRDEWSLRLGEERAGRAWRCRDLRDAGATLVLGSDWPIAHYDPREVLATARLRRLPGQSDVEPVTAEQALTGLMALEGYTSHSARAVGEEDVAGRIAPGFRADLTAFAVDPVTAPADELGEAPVALTMTGGTVVHRA</sequence>
<proteinExistence type="predicted"/>